<comment type="caution">
    <text evidence="6">The sequence shown here is derived from an EMBL/GenBank/DDBJ whole genome shotgun (WGS) entry which is preliminary data.</text>
</comment>
<dbReference type="CTD" id="51065"/>
<dbReference type="GO" id="GO:0003735">
    <property type="term" value="F:structural constituent of ribosome"/>
    <property type="evidence" value="ECO:0007669"/>
    <property type="project" value="InterPro"/>
</dbReference>
<keyword evidence="4 6" id="KW-0689">Ribosomal protein</keyword>
<dbReference type="FunFam" id="2.20.25.100:FF:000001">
    <property type="entry name" value="40S ribosomal protein S27"/>
    <property type="match status" value="1"/>
</dbReference>
<protein>
    <submittedName>
        <fullName evidence="6">40S ribosomal protein S27-like</fullName>
    </submittedName>
</protein>
<keyword evidence="5" id="KW-0687">Ribonucleoprotein</keyword>
<dbReference type="GO" id="GO:1990904">
    <property type="term" value="C:ribonucleoprotein complex"/>
    <property type="evidence" value="ECO:0007669"/>
    <property type="project" value="UniProtKB-KW"/>
</dbReference>
<dbReference type="Gene3D" id="2.20.25.100">
    <property type="entry name" value="Zn-binding ribosomal proteins"/>
    <property type="match status" value="1"/>
</dbReference>
<sequence length="125" mass="13914">MVEIDPHFSDFSLFFSLNIGTHTCLSNRGSRAHLVACNANTMPLARDLLHPSFREEKRKCKLKRLVPSPNSFFMDVKCSGCLKIQIVFSHAQTAVVCPGCDRILCQPTGGRARLADGCSYRKKAK</sequence>
<gene>
    <name evidence="6" type="primary">RPS27L</name>
    <name evidence="6" type="ORF">MS3_00009613</name>
</gene>
<evidence type="ECO:0000256" key="4">
    <source>
        <dbReference type="ARBA" id="ARBA00022980"/>
    </source>
</evidence>
<evidence type="ECO:0000313" key="7">
    <source>
        <dbReference type="Proteomes" id="UP000471633"/>
    </source>
</evidence>
<evidence type="ECO:0000256" key="3">
    <source>
        <dbReference type="ARBA" id="ARBA00022833"/>
    </source>
</evidence>
<name>A0A6A5DF67_SCHHA</name>
<comment type="cofactor">
    <cofactor evidence="1">
        <name>Zn(2+)</name>
        <dbReference type="ChEBI" id="CHEBI:29105"/>
    </cofactor>
</comment>
<dbReference type="GO" id="GO:0006412">
    <property type="term" value="P:translation"/>
    <property type="evidence" value="ECO:0007669"/>
    <property type="project" value="InterPro"/>
</dbReference>
<proteinExistence type="inferred from homology"/>
<dbReference type="InterPro" id="IPR023407">
    <property type="entry name" value="Ribosomal_eS27_Zn-bd_dom_sf"/>
</dbReference>
<reference evidence="6" key="1">
    <citation type="journal article" date="2012" name="Nat. Genet.">
        <title>Whole-genome sequence of Schistosoma haematobium.</title>
        <authorList>
            <person name="Young N.D."/>
            <person name="Jex A.R."/>
            <person name="Li B."/>
            <person name="Liu S."/>
            <person name="Yang L."/>
            <person name="Xiong Z."/>
            <person name="Li Y."/>
            <person name="Cantacessi C."/>
            <person name="Hall R.S."/>
            <person name="Xu X."/>
            <person name="Chen F."/>
            <person name="Wu X."/>
            <person name="Zerlotini A."/>
            <person name="Oliveira G."/>
            <person name="Hofmann A."/>
            <person name="Zhang G."/>
            <person name="Fang X."/>
            <person name="Kang Y."/>
            <person name="Campbell B.E."/>
            <person name="Loukas A."/>
            <person name="Ranganathan S."/>
            <person name="Rollinson D."/>
            <person name="Rinaldi G."/>
            <person name="Brindley P.J."/>
            <person name="Yang H."/>
            <person name="Wang J."/>
            <person name="Wang J."/>
            <person name="Gasser R.B."/>
        </authorList>
    </citation>
    <scope>NUCLEOTIDE SEQUENCE</scope>
</reference>
<keyword evidence="3" id="KW-0862">Zinc</keyword>
<dbReference type="RefSeq" id="XP_012793868.2">
    <property type="nucleotide sequence ID" value="XM_012938414.3"/>
</dbReference>
<evidence type="ECO:0000313" key="6">
    <source>
        <dbReference type="EMBL" id="KAH9579477.1"/>
    </source>
</evidence>
<evidence type="ECO:0000256" key="2">
    <source>
        <dbReference type="ARBA" id="ARBA00010919"/>
    </source>
</evidence>
<dbReference type="GO" id="GO:0005840">
    <property type="term" value="C:ribosome"/>
    <property type="evidence" value="ECO:0007669"/>
    <property type="project" value="UniProtKB-KW"/>
</dbReference>
<evidence type="ECO:0000256" key="5">
    <source>
        <dbReference type="ARBA" id="ARBA00023274"/>
    </source>
</evidence>
<dbReference type="KEGG" id="shx:MS3_00009613"/>
<dbReference type="InterPro" id="IPR011332">
    <property type="entry name" value="Ribosomal_zn-bd"/>
</dbReference>
<reference evidence="6" key="3">
    <citation type="submission" date="2021-06" db="EMBL/GenBank/DDBJ databases">
        <title>Chromosome-level genome assembly for S. haematobium.</title>
        <authorList>
            <person name="Stroehlein A.J."/>
        </authorList>
    </citation>
    <scope>NUCLEOTIDE SEQUENCE</scope>
</reference>
<evidence type="ECO:0000256" key="1">
    <source>
        <dbReference type="ARBA" id="ARBA00001947"/>
    </source>
</evidence>
<accession>A0A6A5DF67</accession>
<organism evidence="6 7">
    <name type="scientific">Schistosoma haematobium</name>
    <name type="common">Blood fluke</name>
    <dbReference type="NCBI Taxonomy" id="6185"/>
    <lineage>
        <taxon>Eukaryota</taxon>
        <taxon>Metazoa</taxon>
        <taxon>Spiralia</taxon>
        <taxon>Lophotrochozoa</taxon>
        <taxon>Platyhelminthes</taxon>
        <taxon>Trematoda</taxon>
        <taxon>Digenea</taxon>
        <taxon>Strigeidida</taxon>
        <taxon>Schistosomatoidea</taxon>
        <taxon>Schistosomatidae</taxon>
        <taxon>Schistosoma</taxon>
    </lineage>
</organism>
<dbReference type="HAMAP" id="MF_00371">
    <property type="entry name" value="Ribosomal_eS27"/>
    <property type="match status" value="1"/>
</dbReference>
<comment type="similarity">
    <text evidence="2">Belongs to the eukaryotic ribosomal protein eS27 family.</text>
</comment>
<reference evidence="6" key="4">
    <citation type="journal article" date="2022" name="PLoS Pathog.">
        <title>Chromosome-level genome of Schistosoma haematobium underpins genome-wide explorations of molecular variation.</title>
        <authorList>
            <person name="Stroehlein A.J."/>
            <person name="Korhonen P.K."/>
            <person name="Lee V.V."/>
            <person name="Ralph S.A."/>
            <person name="Mentink-Kane M."/>
            <person name="You H."/>
            <person name="McManus D.P."/>
            <person name="Tchuente L.T."/>
            <person name="Stothard J.R."/>
            <person name="Kaur P."/>
            <person name="Dudchenko O."/>
            <person name="Aiden E.L."/>
            <person name="Yang B."/>
            <person name="Yang H."/>
            <person name="Emery A.M."/>
            <person name="Webster B.L."/>
            <person name="Brindley P.J."/>
            <person name="Rollinson D."/>
            <person name="Chang B.C.H."/>
            <person name="Gasser R.B."/>
            <person name="Young N.D."/>
        </authorList>
    </citation>
    <scope>NUCLEOTIDE SEQUENCE</scope>
</reference>
<dbReference type="GeneID" id="24589988"/>
<keyword evidence="7" id="KW-1185">Reference proteome</keyword>
<reference evidence="6" key="2">
    <citation type="journal article" date="2019" name="Gigascience">
        <title>High-quality Schistosoma haematobium genome achieved by single-molecule and long-range sequencing.</title>
        <authorList>
            <person name="Stroehlein A.J."/>
            <person name="Korhonen P.K."/>
            <person name="Chong T.M."/>
            <person name="Lim Y.L."/>
            <person name="Chan K.G."/>
            <person name="Webster B."/>
            <person name="Rollinson D."/>
            <person name="Brindley P.J."/>
            <person name="Gasser R.B."/>
            <person name="Young N.D."/>
        </authorList>
    </citation>
    <scope>NUCLEOTIDE SEQUENCE</scope>
</reference>
<dbReference type="InterPro" id="IPR000592">
    <property type="entry name" value="Ribosomal_eS27"/>
</dbReference>
<dbReference type="AlphaFoldDB" id="A0A6A5DF67"/>
<dbReference type="EMBL" id="AMPZ03000008">
    <property type="protein sequence ID" value="KAH9579477.1"/>
    <property type="molecule type" value="Genomic_DNA"/>
</dbReference>
<dbReference type="Pfam" id="PF01667">
    <property type="entry name" value="Ribosomal_S27e"/>
    <property type="match status" value="1"/>
</dbReference>
<dbReference type="Proteomes" id="UP000471633">
    <property type="component" value="Unassembled WGS sequence"/>
</dbReference>
<dbReference type="PANTHER" id="PTHR11594">
    <property type="entry name" value="40S RIBOSOMAL PROTEIN S27"/>
    <property type="match status" value="1"/>
</dbReference>
<dbReference type="SUPFAM" id="SSF57829">
    <property type="entry name" value="Zn-binding ribosomal proteins"/>
    <property type="match status" value="1"/>
</dbReference>